<dbReference type="EMBL" id="CP127173">
    <property type="protein sequence ID" value="WIV60011.1"/>
    <property type="molecule type" value="Genomic_DNA"/>
</dbReference>
<proteinExistence type="predicted"/>
<protein>
    <submittedName>
        <fullName evidence="1">Uncharacterized protein</fullName>
    </submittedName>
</protein>
<evidence type="ECO:0000313" key="2">
    <source>
        <dbReference type="Proteomes" id="UP001227101"/>
    </source>
</evidence>
<sequence length="51" mass="5288">MTVPAATTTPGPCSKGNPPCPGCGWPTNANGNCFNNNCWNANSKRHDGIGR</sequence>
<organism evidence="1 2">
    <name type="scientific">Amycolatopsis nalaikhensis</name>
    <dbReference type="NCBI Taxonomy" id="715472"/>
    <lineage>
        <taxon>Bacteria</taxon>
        <taxon>Bacillati</taxon>
        <taxon>Actinomycetota</taxon>
        <taxon>Actinomycetes</taxon>
        <taxon>Pseudonocardiales</taxon>
        <taxon>Pseudonocardiaceae</taxon>
        <taxon>Amycolatopsis</taxon>
    </lineage>
</organism>
<gene>
    <name evidence="1" type="ORF">QP939_16030</name>
</gene>
<keyword evidence="2" id="KW-1185">Reference proteome</keyword>
<name>A0ABY8XX40_9PSEU</name>
<dbReference type="Proteomes" id="UP001227101">
    <property type="component" value="Chromosome"/>
</dbReference>
<accession>A0ABY8XX40</accession>
<evidence type="ECO:0000313" key="1">
    <source>
        <dbReference type="EMBL" id="WIV60011.1"/>
    </source>
</evidence>
<dbReference type="RefSeq" id="WP_285457574.1">
    <property type="nucleotide sequence ID" value="NZ_CP127173.1"/>
</dbReference>
<reference evidence="1 2" key="1">
    <citation type="submission" date="2023-06" db="EMBL/GenBank/DDBJ databases">
        <authorList>
            <person name="Oyuntsetseg B."/>
            <person name="Kim S.B."/>
        </authorList>
    </citation>
    <scope>NUCLEOTIDE SEQUENCE [LARGE SCALE GENOMIC DNA]</scope>
    <source>
        <strain evidence="1 2">2-2</strain>
    </source>
</reference>